<evidence type="ECO:0000313" key="3">
    <source>
        <dbReference type="Proteomes" id="UP000011885"/>
    </source>
</evidence>
<gene>
    <name evidence="2" type="ORF">RSSM_02608</name>
</gene>
<organism evidence="2 3">
    <name type="scientific">Rhodopirellula sallentina SM41</name>
    <dbReference type="NCBI Taxonomy" id="1263870"/>
    <lineage>
        <taxon>Bacteria</taxon>
        <taxon>Pseudomonadati</taxon>
        <taxon>Planctomycetota</taxon>
        <taxon>Planctomycetia</taxon>
        <taxon>Pirellulales</taxon>
        <taxon>Pirellulaceae</taxon>
        <taxon>Rhodopirellula</taxon>
    </lineage>
</organism>
<keyword evidence="3" id="KW-1185">Reference proteome</keyword>
<dbReference type="AlphaFoldDB" id="M5U3U0"/>
<reference evidence="2 3" key="1">
    <citation type="journal article" date="2013" name="Mar. Genomics">
        <title>Expression of sulfatases in Rhodopirellula baltica and the diversity of sulfatases in the genus Rhodopirellula.</title>
        <authorList>
            <person name="Wegner C.E."/>
            <person name="Richter-Heitmann T."/>
            <person name="Klindworth A."/>
            <person name="Klockow C."/>
            <person name="Richter M."/>
            <person name="Achstetter T."/>
            <person name="Glockner F.O."/>
            <person name="Harder J."/>
        </authorList>
    </citation>
    <scope>NUCLEOTIDE SEQUENCE [LARGE SCALE GENOMIC DNA]</scope>
    <source>
        <strain evidence="2 3">SM41</strain>
    </source>
</reference>
<feature type="region of interest" description="Disordered" evidence="1">
    <location>
        <begin position="561"/>
        <end position="582"/>
    </location>
</feature>
<sequence>MSYRRHEKCHFYNQIATFTVSKRDSGRFLDNHSIGWLVDADSAGVAALFRRFLWSFRPRLPLIEFALMSHRIHREAPACRHQNEPVVPAAPQTPLADHSRASRRGFLASALAAGIAGSQATWTPDLAQAAGSEETRLSISHDNDLFRVRMQMDVKGNVTLVEDPLIPEGKKKLLPVTADLSLDYEERFLRPANATGESEVIAVERHIHEAIEKSRLSRADQKTELRDTVTDVIARRDQLPETIYSNDEYLTHKEIDLLRTPISSVAVDRLVPQQMMRPGEKVTISNADLCSFFNLSAVADSDVQIELVSADRSQAKLQMRGKIDGSVSGVPTRLQIVGKLTLDRRAGAVAWAAVAIHETREIGKAEPGFDITATVRMVRKPLDRVQTLPTKPADIAFDEPPPPERLLVAVESEHVGVEGLMDRRWRMMQDVPGAAVLRMIENDQAIAQLNLRPLPRLPEGQQWTLAAFENDVRKTLGNRFGELIESHEGMTDGGLRLLRVVAAGSVEGVPIQWIMMHISDNKRRRVMATWTMDGESVSKLDGSDIQLAASVRLVDEGRRTAKTGSEATKSRENIDLSAVKSTDEVESVASTAEVLSPSDVKRR</sequence>
<dbReference type="EMBL" id="ANOH01000184">
    <property type="protein sequence ID" value="EMI55934.1"/>
    <property type="molecule type" value="Genomic_DNA"/>
</dbReference>
<dbReference type="PATRIC" id="fig|1263870.3.peg.2775"/>
<dbReference type="Proteomes" id="UP000011885">
    <property type="component" value="Unassembled WGS sequence"/>
</dbReference>
<evidence type="ECO:0000313" key="2">
    <source>
        <dbReference type="EMBL" id="EMI55934.1"/>
    </source>
</evidence>
<name>M5U3U0_9BACT</name>
<proteinExistence type="predicted"/>
<comment type="caution">
    <text evidence="2">The sequence shown here is derived from an EMBL/GenBank/DDBJ whole genome shotgun (WGS) entry which is preliminary data.</text>
</comment>
<evidence type="ECO:0000256" key="1">
    <source>
        <dbReference type="SAM" id="MobiDB-lite"/>
    </source>
</evidence>
<protein>
    <submittedName>
        <fullName evidence="2">Uncharacterized protein</fullName>
    </submittedName>
</protein>
<accession>M5U3U0</accession>